<name>A0ABQ7FYY4_DUNSA</name>
<comment type="caution">
    <text evidence="1">The sequence shown here is derived from an EMBL/GenBank/DDBJ whole genome shotgun (WGS) entry which is preliminary data.</text>
</comment>
<sequence length="80" mass="8923">MPDVPLPQYDYETLGPLYWHPQVITLACRALMAARDQRSWEAAAKYITSIIVPPQGLAIVFAAKPENWTEAAVGRKQLNA</sequence>
<keyword evidence="2" id="KW-1185">Reference proteome</keyword>
<dbReference type="EMBL" id="MU070474">
    <property type="protein sequence ID" value="KAF5827555.1"/>
    <property type="molecule type" value="Genomic_DNA"/>
</dbReference>
<proteinExistence type="predicted"/>
<organism evidence="1 2">
    <name type="scientific">Dunaliella salina</name>
    <name type="common">Green alga</name>
    <name type="synonym">Protococcus salinus</name>
    <dbReference type="NCBI Taxonomy" id="3046"/>
    <lineage>
        <taxon>Eukaryota</taxon>
        <taxon>Viridiplantae</taxon>
        <taxon>Chlorophyta</taxon>
        <taxon>core chlorophytes</taxon>
        <taxon>Chlorophyceae</taxon>
        <taxon>CS clade</taxon>
        <taxon>Chlamydomonadales</taxon>
        <taxon>Dunaliellaceae</taxon>
        <taxon>Dunaliella</taxon>
    </lineage>
</organism>
<accession>A0ABQ7FYY4</accession>
<evidence type="ECO:0000313" key="2">
    <source>
        <dbReference type="Proteomes" id="UP000815325"/>
    </source>
</evidence>
<protein>
    <submittedName>
        <fullName evidence="1">Uncharacterized protein</fullName>
    </submittedName>
</protein>
<reference evidence="1" key="1">
    <citation type="submission" date="2017-08" db="EMBL/GenBank/DDBJ databases">
        <authorList>
            <person name="Polle J.E."/>
            <person name="Barry K."/>
            <person name="Cushman J."/>
            <person name="Schmutz J."/>
            <person name="Tran D."/>
            <person name="Hathwaick L.T."/>
            <person name="Yim W.C."/>
            <person name="Jenkins J."/>
            <person name="Mckie-Krisberg Z.M."/>
            <person name="Prochnik S."/>
            <person name="Lindquist E."/>
            <person name="Dockter R.B."/>
            <person name="Adam C."/>
            <person name="Molina H."/>
            <person name="Bunkerborg J."/>
            <person name="Jin E."/>
            <person name="Buchheim M."/>
            <person name="Magnuson J."/>
        </authorList>
    </citation>
    <scope>NUCLEOTIDE SEQUENCE</scope>
    <source>
        <strain evidence="1">CCAP 19/18</strain>
    </source>
</reference>
<gene>
    <name evidence="1" type="ORF">DUNSADRAFT_437</name>
</gene>
<dbReference type="Proteomes" id="UP000815325">
    <property type="component" value="Unassembled WGS sequence"/>
</dbReference>
<feature type="non-terminal residue" evidence="1">
    <location>
        <position position="80"/>
    </location>
</feature>
<evidence type="ECO:0000313" key="1">
    <source>
        <dbReference type="EMBL" id="KAF5827555.1"/>
    </source>
</evidence>